<evidence type="ECO:0000313" key="1">
    <source>
        <dbReference type="EMBL" id="KKK66082.1"/>
    </source>
</evidence>
<sequence length="95" mass="10754">MALWVYGKKPETSQDVLIGPFNSTMRAMQAAEKLDDSQTFDLKTRNQADATRQVKAKLFEGESSPSMASKFITRFEHKGKESVKEQVEEPQVESK</sequence>
<comment type="caution">
    <text evidence="1">The sequence shown here is derived from an EMBL/GenBank/DDBJ whole genome shotgun (WGS) entry which is preliminary data.</text>
</comment>
<dbReference type="AlphaFoldDB" id="A0A0F8XAB1"/>
<accession>A0A0F8XAB1</accession>
<reference evidence="1" key="1">
    <citation type="journal article" date="2015" name="Nature">
        <title>Complex archaea that bridge the gap between prokaryotes and eukaryotes.</title>
        <authorList>
            <person name="Spang A."/>
            <person name="Saw J.H."/>
            <person name="Jorgensen S.L."/>
            <person name="Zaremba-Niedzwiedzka K."/>
            <person name="Martijn J."/>
            <person name="Lind A.E."/>
            <person name="van Eijk R."/>
            <person name="Schleper C."/>
            <person name="Guy L."/>
            <person name="Ettema T.J."/>
        </authorList>
    </citation>
    <scope>NUCLEOTIDE SEQUENCE</scope>
</reference>
<protein>
    <submittedName>
        <fullName evidence="1">Uncharacterized protein</fullName>
    </submittedName>
</protein>
<name>A0A0F8XAB1_9ZZZZ</name>
<proteinExistence type="predicted"/>
<organism evidence="1">
    <name type="scientific">marine sediment metagenome</name>
    <dbReference type="NCBI Taxonomy" id="412755"/>
    <lineage>
        <taxon>unclassified sequences</taxon>
        <taxon>metagenomes</taxon>
        <taxon>ecological metagenomes</taxon>
    </lineage>
</organism>
<gene>
    <name evidence="1" type="ORF">LCGC14_2967670</name>
</gene>
<dbReference type="EMBL" id="LAZR01060250">
    <property type="protein sequence ID" value="KKK66082.1"/>
    <property type="molecule type" value="Genomic_DNA"/>
</dbReference>